<protein>
    <submittedName>
        <fullName evidence="2">HSF_DOMAIN domain-containing protein</fullName>
    </submittedName>
</protein>
<dbReference type="GO" id="GO:0016567">
    <property type="term" value="P:protein ubiquitination"/>
    <property type="evidence" value="ECO:0007669"/>
    <property type="project" value="TreeGrafter"/>
</dbReference>
<dbReference type="GO" id="GO:0031461">
    <property type="term" value="C:cullin-RING ubiquitin ligase complex"/>
    <property type="evidence" value="ECO:0007669"/>
    <property type="project" value="TreeGrafter"/>
</dbReference>
<accession>A0A1I7WGA5</accession>
<evidence type="ECO:0000313" key="2">
    <source>
        <dbReference type="WBParaSite" id="Hba_04017"/>
    </source>
</evidence>
<dbReference type="PANTHER" id="PTHR13374:SF3">
    <property type="entry name" value="DET1 HOMOLOG"/>
    <property type="match status" value="1"/>
</dbReference>
<dbReference type="GO" id="GO:0032436">
    <property type="term" value="P:positive regulation of proteasomal ubiquitin-dependent protein catabolic process"/>
    <property type="evidence" value="ECO:0007669"/>
    <property type="project" value="TreeGrafter"/>
</dbReference>
<reference evidence="2" key="1">
    <citation type="submission" date="2016-11" db="UniProtKB">
        <authorList>
            <consortium name="WormBaseParasite"/>
        </authorList>
    </citation>
    <scope>IDENTIFICATION</scope>
</reference>
<dbReference type="GO" id="GO:1990756">
    <property type="term" value="F:ubiquitin-like ligase-substrate adaptor activity"/>
    <property type="evidence" value="ECO:0007669"/>
    <property type="project" value="TreeGrafter"/>
</dbReference>
<sequence length="167" mass="19658">MILSLQRQTIHVMKINEDGLFVPLKEIGPSVQDDDGLYLFSDMSSTFLRTSFTSGLKQRLNTFLYRRAKKQGRIAEFLRSAGYRSLLRIHRAQLFDVHFLLIRMIYLSFCILDSGVRLDINTMPCFFVILDWRTCKILEVFDQVNFITNQYDGRDLSPYAKYFTLFQ</sequence>
<dbReference type="GO" id="GO:0005634">
    <property type="term" value="C:nucleus"/>
    <property type="evidence" value="ECO:0007669"/>
    <property type="project" value="TreeGrafter"/>
</dbReference>
<dbReference type="Proteomes" id="UP000095283">
    <property type="component" value="Unplaced"/>
</dbReference>
<keyword evidence="1" id="KW-1185">Reference proteome</keyword>
<dbReference type="Pfam" id="PF09737">
    <property type="entry name" value="Det1"/>
    <property type="match status" value="1"/>
</dbReference>
<dbReference type="AlphaFoldDB" id="A0A1I7WGA5"/>
<name>A0A1I7WGA5_HETBA</name>
<dbReference type="WBParaSite" id="Hba_04017">
    <property type="protein sequence ID" value="Hba_04017"/>
    <property type="gene ID" value="Hba_04017"/>
</dbReference>
<organism evidence="1 2">
    <name type="scientific">Heterorhabditis bacteriophora</name>
    <name type="common">Entomopathogenic nematode worm</name>
    <dbReference type="NCBI Taxonomy" id="37862"/>
    <lineage>
        <taxon>Eukaryota</taxon>
        <taxon>Metazoa</taxon>
        <taxon>Ecdysozoa</taxon>
        <taxon>Nematoda</taxon>
        <taxon>Chromadorea</taxon>
        <taxon>Rhabditida</taxon>
        <taxon>Rhabditina</taxon>
        <taxon>Rhabditomorpha</taxon>
        <taxon>Strongyloidea</taxon>
        <taxon>Heterorhabditidae</taxon>
        <taxon>Heterorhabditis</taxon>
    </lineage>
</organism>
<proteinExistence type="predicted"/>
<dbReference type="InterPro" id="IPR019138">
    <property type="entry name" value="De-etiolated_protein_1_Det1"/>
</dbReference>
<dbReference type="GO" id="GO:0031625">
    <property type="term" value="F:ubiquitin protein ligase binding"/>
    <property type="evidence" value="ECO:0007669"/>
    <property type="project" value="TreeGrafter"/>
</dbReference>
<evidence type="ECO:0000313" key="1">
    <source>
        <dbReference type="Proteomes" id="UP000095283"/>
    </source>
</evidence>
<dbReference type="PANTHER" id="PTHR13374">
    <property type="entry name" value="DET1 HOMOLOG DE-ETIOLATED-1 HOMOLOG"/>
    <property type="match status" value="1"/>
</dbReference>